<feature type="chain" id="PRO_5040205542" evidence="3">
    <location>
        <begin position="21"/>
        <end position="273"/>
    </location>
</feature>
<evidence type="ECO:0000256" key="1">
    <source>
        <dbReference type="ARBA" id="ARBA00023157"/>
    </source>
</evidence>
<keyword evidence="6" id="KW-1185">Reference proteome</keyword>
<dbReference type="PROSITE" id="PS51257">
    <property type="entry name" value="PROKAR_LIPOPROTEIN"/>
    <property type="match status" value="1"/>
</dbReference>
<dbReference type="Pfam" id="PF08212">
    <property type="entry name" value="Lipocalin_2"/>
    <property type="match status" value="1"/>
</dbReference>
<dbReference type="GO" id="GO:0005615">
    <property type="term" value="C:extracellular space"/>
    <property type="evidence" value="ECO:0007669"/>
    <property type="project" value="UniProtKB-ARBA"/>
</dbReference>
<dbReference type="GO" id="GO:0034632">
    <property type="term" value="F:retinol transmembrane transporter activity"/>
    <property type="evidence" value="ECO:0007669"/>
    <property type="project" value="InterPro"/>
</dbReference>
<dbReference type="Gene3D" id="2.40.128.20">
    <property type="match status" value="1"/>
</dbReference>
<dbReference type="PRINTS" id="PR01174">
    <property type="entry name" value="RETINOLBNDNG"/>
</dbReference>
<dbReference type="Gene3D" id="4.10.800.10">
    <property type="entry name" value="Thyroglobulin type-1"/>
    <property type="match status" value="1"/>
</dbReference>
<dbReference type="InterPro" id="IPR000716">
    <property type="entry name" value="Thyroglobulin_1"/>
</dbReference>
<keyword evidence="1 2" id="KW-1015">Disulfide bond</keyword>
<evidence type="ECO:0000259" key="4">
    <source>
        <dbReference type="PROSITE" id="PS51162"/>
    </source>
</evidence>
<dbReference type="InterPro" id="IPR000566">
    <property type="entry name" value="Lipocln_cytosolic_FA-bd_dom"/>
</dbReference>
<feature type="domain" description="Thyroglobulin type-1" evidence="4">
    <location>
        <begin position="205"/>
        <end position="273"/>
    </location>
</feature>
<dbReference type="EMBL" id="JAIZAY010000007">
    <property type="protein sequence ID" value="KAJ8039287.1"/>
    <property type="molecule type" value="Genomic_DNA"/>
</dbReference>
<accession>A0A9Q1C623</accession>
<dbReference type="Pfam" id="PF00086">
    <property type="entry name" value="Thyroglobulin_1"/>
    <property type="match status" value="1"/>
</dbReference>
<feature type="signal peptide" evidence="3">
    <location>
        <begin position="1"/>
        <end position="20"/>
    </location>
</feature>
<organism evidence="5 6">
    <name type="scientific">Holothuria leucospilota</name>
    <name type="common">Black long sea cucumber</name>
    <name type="synonym">Mertensiothuria leucospilota</name>
    <dbReference type="NCBI Taxonomy" id="206669"/>
    <lineage>
        <taxon>Eukaryota</taxon>
        <taxon>Metazoa</taxon>
        <taxon>Echinodermata</taxon>
        <taxon>Eleutherozoa</taxon>
        <taxon>Echinozoa</taxon>
        <taxon>Holothuroidea</taxon>
        <taxon>Aspidochirotacea</taxon>
        <taxon>Aspidochirotida</taxon>
        <taxon>Holothuriidae</taxon>
        <taxon>Holothuria</taxon>
    </lineage>
</organism>
<dbReference type="SMART" id="SM00211">
    <property type="entry name" value="TY"/>
    <property type="match status" value="1"/>
</dbReference>
<name>A0A9Q1C623_HOLLE</name>
<comment type="caution">
    <text evidence="5">The sequence shown here is derived from an EMBL/GenBank/DDBJ whole genome shotgun (WGS) entry which is preliminary data.</text>
</comment>
<dbReference type="SUPFAM" id="SSF57610">
    <property type="entry name" value="Thyroglobulin type-1 domain"/>
    <property type="match status" value="1"/>
</dbReference>
<dbReference type="PANTHER" id="PTHR11873:SF0">
    <property type="entry name" value="LIPOCALIN-RELATED PROTEIN"/>
    <property type="match status" value="1"/>
</dbReference>
<comment type="caution">
    <text evidence="2">Lacks conserved residue(s) required for the propagation of feature annotation.</text>
</comment>
<dbReference type="GO" id="GO:0005501">
    <property type="term" value="F:retinoid binding"/>
    <property type="evidence" value="ECO:0007669"/>
    <property type="project" value="InterPro"/>
</dbReference>
<dbReference type="CDD" id="cd00191">
    <property type="entry name" value="TY"/>
    <property type="match status" value="1"/>
</dbReference>
<dbReference type="PROSITE" id="PS00213">
    <property type="entry name" value="LIPOCALIN"/>
    <property type="match status" value="1"/>
</dbReference>
<sequence>MFRFALLACLYLSLCASAQSCQVSEISVQENFDPKKYVGTWYVLAHVQDGVYPYQRRSHYHLNDDMTFSMQTQRVVEPATCEGWHFEAHGRNPDSTKKGKLLIRPNIDIMEVEPEDYWIISTDYIHYALVYSCSEVLDDGTCDPGQTHAWIMGRSPLPLKSEIKKHVLNKMETELCLHIDRITEIPTECDSSLGVPTIPIEGKVFVDCTSHLESIMAGADPLTTTYVPQCAEDGIRYLPRQCDNNLETCWCVDEESGRKIEGTAATVPDTPPC</sequence>
<dbReference type="PANTHER" id="PTHR11873">
    <property type="entry name" value="RETINOL-BINDING PROTEIN 4"/>
    <property type="match status" value="1"/>
</dbReference>
<reference evidence="5" key="1">
    <citation type="submission" date="2021-10" db="EMBL/GenBank/DDBJ databases">
        <title>Tropical sea cucumber genome reveals ecological adaptation and Cuvierian tubules defense mechanism.</title>
        <authorList>
            <person name="Chen T."/>
        </authorList>
    </citation>
    <scope>NUCLEOTIDE SEQUENCE</scope>
    <source>
        <strain evidence="5">Nanhai2018</strain>
        <tissue evidence="5">Muscle</tissue>
    </source>
</reference>
<evidence type="ECO:0000256" key="2">
    <source>
        <dbReference type="PROSITE-ProRule" id="PRU00500"/>
    </source>
</evidence>
<protein>
    <submittedName>
        <fullName evidence="5">Purpurin</fullName>
    </submittedName>
</protein>
<dbReference type="InterPro" id="IPR022272">
    <property type="entry name" value="Lipocalin_CS"/>
</dbReference>
<evidence type="ECO:0000313" key="5">
    <source>
        <dbReference type="EMBL" id="KAJ8039287.1"/>
    </source>
</evidence>
<gene>
    <name evidence="5" type="ORF">HOLleu_16952</name>
</gene>
<keyword evidence="3" id="KW-0732">Signal</keyword>
<feature type="disulfide bond" evidence="2">
    <location>
        <begin position="242"/>
        <end position="249"/>
    </location>
</feature>
<dbReference type="InterPro" id="IPR002449">
    <property type="entry name" value="Retinol-bd/Purpurin"/>
</dbReference>
<evidence type="ECO:0000313" key="6">
    <source>
        <dbReference type="Proteomes" id="UP001152320"/>
    </source>
</evidence>
<evidence type="ECO:0000256" key="3">
    <source>
        <dbReference type="SAM" id="SignalP"/>
    </source>
</evidence>
<dbReference type="SUPFAM" id="SSF50814">
    <property type="entry name" value="Lipocalins"/>
    <property type="match status" value="1"/>
</dbReference>
<proteinExistence type="predicted"/>
<dbReference type="Proteomes" id="UP001152320">
    <property type="component" value="Chromosome 7"/>
</dbReference>
<dbReference type="OrthoDB" id="565904at2759"/>
<dbReference type="InterPro" id="IPR036857">
    <property type="entry name" value="Thyroglobulin_1_sf"/>
</dbReference>
<dbReference type="InterPro" id="IPR012674">
    <property type="entry name" value="Calycin"/>
</dbReference>
<dbReference type="PROSITE" id="PS51162">
    <property type="entry name" value="THYROGLOBULIN_1_2"/>
    <property type="match status" value="1"/>
</dbReference>
<dbReference type="AlphaFoldDB" id="A0A9Q1C623"/>